<feature type="transmembrane region" description="Helical" evidence="10">
    <location>
        <begin position="120"/>
        <end position="137"/>
    </location>
</feature>
<dbReference type="Pfam" id="PF07730">
    <property type="entry name" value="HisKA_3"/>
    <property type="match status" value="1"/>
</dbReference>
<dbReference type="InterPro" id="IPR011712">
    <property type="entry name" value="Sig_transdc_His_kin_sub3_dim/P"/>
</dbReference>
<evidence type="ECO:0000256" key="7">
    <source>
        <dbReference type="ARBA" id="ARBA00022840"/>
    </source>
</evidence>
<dbReference type="SUPFAM" id="SSF55874">
    <property type="entry name" value="ATPase domain of HSP90 chaperone/DNA topoisomerase II/histidine kinase"/>
    <property type="match status" value="1"/>
</dbReference>
<protein>
    <recommendedName>
        <fullName evidence="2">histidine kinase</fullName>
        <ecNumber evidence="2">2.7.13.3</ecNumber>
    </recommendedName>
</protein>
<dbReference type="InterPro" id="IPR003594">
    <property type="entry name" value="HATPase_dom"/>
</dbReference>
<feature type="domain" description="Histidine kinase/HSP90-like ATPase" evidence="11">
    <location>
        <begin position="297"/>
        <end position="388"/>
    </location>
</feature>
<accession>A0AA44ZPZ3</accession>
<evidence type="ECO:0000313" key="13">
    <source>
        <dbReference type="Proteomes" id="UP000232453"/>
    </source>
</evidence>
<feature type="transmembrane region" description="Helical" evidence="10">
    <location>
        <begin position="50"/>
        <end position="69"/>
    </location>
</feature>
<dbReference type="CDD" id="cd16917">
    <property type="entry name" value="HATPase_UhpB-NarQ-NarX-like"/>
    <property type="match status" value="1"/>
</dbReference>
<feature type="transmembrane region" description="Helical" evidence="10">
    <location>
        <begin position="12"/>
        <end position="38"/>
    </location>
</feature>
<dbReference type="Gene3D" id="3.30.565.10">
    <property type="entry name" value="Histidine kinase-like ATPase, C-terminal domain"/>
    <property type="match status" value="1"/>
</dbReference>
<evidence type="ECO:0000256" key="3">
    <source>
        <dbReference type="ARBA" id="ARBA00022553"/>
    </source>
</evidence>
<gene>
    <name evidence="12" type="ORF">ATL51_3075</name>
</gene>
<evidence type="ECO:0000256" key="5">
    <source>
        <dbReference type="ARBA" id="ARBA00022741"/>
    </source>
</evidence>
<evidence type="ECO:0000256" key="1">
    <source>
        <dbReference type="ARBA" id="ARBA00000085"/>
    </source>
</evidence>
<dbReference type="EMBL" id="PHUJ01000003">
    <property type="protein sequence ID" value="PKB31387.1"/>
    <property type="molecule type" value="Genomic_DNA"/>
</dbReference>
<evidence type="ECO:0000259" key="11">
    <source>
        <dbReference type="SMART" id="SM00387"/>
    </source>
</evidence>
<feature type="region of interest" description="Disordered" evidence="9">
    <location>
        <begin position="336"/>
        <end position="470"/>
    </location>
</feature>
<dbReference type="Proteomes" id="UP000232453">
    <property type="component" value="Unassembled WGS sequence"/>
</dbReference>
<dbReference type="AlphaFoldDB" id="A0AA44ZPZ3"/>
<keyword evidence="6 12" id="KW-0418">Kinase</keyword>
<dbReference type="InterPro" id="IPR036890">
    <property type="entry name" value="HATPase_C_sf"/>
</dbReference>
<dbReference type="GO" id="GO:0000155">
    <property type="term" value="F:phosphorelay sensor kinase activity"/>
    <property type="evidence" value="ECO:0007669"/>
    <property type="project" value="InterPro"/>
</dbReference>
<keyword evidence="7" id="KW-0067">ATP-binding</keyword>
<dbReference type="GO" id="GO:0005524">
    <property type="term" value="F:ATP binding"/>
    <property type="evidence" value="ECO:0007669"/>
    <property type="project" value="UniProtKB-KW"/>
</dbReference>
<dbReference type="PANTHER" id="PTHR24421:SF10">
    <property type="entry name" value="NITRATE_NITRITE SENSOR PROTEIN NARQ"/>
    <property type="match status" value="1"/>
</dbReference>
<keyword evidence="5" id="KW-0547">Nucleotide-binding</keyword>
<dbReference type="GO" id="GO:0046983">
    <property type="term" value="F:protein dimerization activity"/>
    <property type="evidence" value="ECO:0007669"/>
    <property type="project" value="InterPro"/>
</dbReference>
<keyword evidence="4" id="KW-0808">Transferase</keyword>
<feature type="compositionally biased region" description="Low complexity" evidence="9">
    <location>
        <begin position="342"/>
        <end position="352"/>
    </location>
</feature>
<keyword evidence="10" id="KW-0472">Membrane</keyword>
<organism evidence="12 13">
    <name type="scientific">Pseudonocardia alni</name>
    <name type="common">Amycolata alni</name>
    <dbReference type="NCBI Taxonomy" id="33907"/>
    <lineage>
        <taxon>Bacteria</taxon>
        <taxon>Bacillati</taxon>
        <taxon>Actinomycetota</taxon>
        <taxon>Actinomycetes</taxon>
        <taxon>Pseudonocardiales</taxon>
        <taxon>Pseudonocardiaceae</taxon>
        <taxon>Pseudonocardia</taxon>
    </lineage>
</organism>
<proteinExistence type="predicted"/>
<dbReference type="PANTHER" id="PTHR24421">
    <property type="entry name" value="NITRATE/NITRITE SENSOR PROTEIN NARX-RELATED"/>
    <property type="match status" value="1"/>
</dbReference>
<evidence type="ECO:0000313" key="12">
    <source>
        <dbReference type="EMBL" id="PKB31387.1"/>
    </source>
</evidence>
<evidence type="ECO:0000256" key="4">
    <source>
        <dbReference type="ARBA" id="ARBA00022679"/>
    </source>
</evidence>
<keyword evidence="10" id="KW-0812">Transmembrane</keyword>
<dbReference type="Pfam" id="PF02518">
    <property type="entry name" value="HATPase_c"/>
    <property type="match status" value="1"/>
</dbReference>
<feature type="transmembrane region" description="Helical" evidence="10">
    <location>
        <begin position="143"/>
        <end position="166"/>
    </location>
</feature>
<dbReference type="SMART" id="SM00387">
    <property type="entry name" value="HATPase_c"/>
    <property type="match status" value="1"/>
</dbReference>
<evidence type="ECO:0000256" key="2">
    <source>
        <dbReference type="ARBA" id="ARBA00012438"/>
    </source>
</evidence>
<sequence length="470" mass="48328">MSRVPADRRPRWGGIARIIVPALVVGLFTVGGTAFYAVRSAQYPDPDATALPLDGLAAALLAMGPVALLFRHLNRVVALAVCAAAVVVYLGLGYPPIGPLGFAFAVALVSAVAAGRHHRALAVVAVAPAVLTGWLLVTGRPIPWPATAPVLAWLAALVAGGALWRVRRERTAQARRAAEAERRRSADAERLRIAQELHDVLGHHVSLINVQAGVALYLMDDDPEQARSALTEIKRASRDLLREMRSTLGVLRGVDEQAPRAPTPGLDRLDALLDEVRAAGLPVRRGTGGTPRPLPTGVDLAAYRIVQESLTNTRRHAGAGGAVVTLRFGDDALDLTVDDDGAGPAPGAVDGTGLTGMRERARSVGGTLEAGPGPERGFRVRAHLPAPPADPAAPDPAAPDPAAPDPVAPDPAAPDPVAPGSAAPGSAPAGRSPAQPAPADPTGRAGAPGATDRPGRAHVPDRPATPGADR</sequence>
<dbReference type="Gene3D" id="1.20.5.1930">
    <property type="match status" value="1"/>
</dbReference>
<feature type="compositionally biased region" description="Low complexity" evidence="9">
    <location>
        <begin position="418"/>
        <end position="434"/>
    </location>
</feature>
<feature type="compositionally biased region" description="Pro residues" evidence="9">
    <location>
        <begin position="385"/>
        <end position="417"/>
    </location>
</feature>
<keyword evidence="3" id="KW-0597">Phosphoprotein</keyword>
<dbReference type="InterPro" id="IPR050482">
    <property type="entry name" value="Sensor_HK_TwoCompSys"/>
</dbReference>
<evidence type="ECO:0000256" key="6">
    <source>
        <dbReference type="ARBA" id="ARBA00022777"/>
    </source>
</evidence>
<dbReference type="EC" id="2.7.13.3" evidence="2"/>
<comment type="catalytic activity">
    <reaction evidence="1">
        <text>ATP + protein L-histidine = ADP + protein N-phospho-L-histidine.</text>
        <dbReference type="EC" id="2.7.13.3"/>
    </reaction>
</comment>
<dbReference type="GO" id="GO:0016020">
    <property type="term" value="C:membrane"/>
    <property type="evidence" value="ECO:0007669"/>
    <property type="project" value="InterPro"/>
</dbReference>
<evidence type="ECO:0000256" key="9">
    <source>
        <dbReference type="SAM" id="MobiDB-lite"/>
    </source>
</evidence>
<evidence type="ECO:0000256" key="10">
    <source>
        <dbReference type="SAM" id="Phobius"/>
    </source>
</evidence>
<keyword evidence="8" id="KW-0902">Two-component regulatory system</keyword>
<comment type="caution">
    <text evidence="12">The sequence shown here is derived from an EMBL/GenBank/DDBJ whole genome shotgun (WGS) entry which is preliminary data.</text>
</comment>
<name>A0AA44ZPZ3_PSEA5</name>
<keyword evidence="10" id="KW-1133">Transmembrane helix</keyword>
<feature type="transmembrane region" description="Helical" evidence="10">
    <location>
        <begin position="76"/>
        <end position="92"/>
    </location>
</feature>
<feature type="transmembrane region" description="Helical" evidence="10">
    <location>
        <begin position="98"/>
        <end position="115"/>
    </location>
</feature>
<reference evidence="12 13" key="1">
    <citation type="submission" date="2017-11" db="EMBL/GenBank/DDBJ databases">
        <title>Sequencing the genomes of 1000 actinobacteria strains.</title>
        <authorList>
            <person name="Klenk H.-P."/>
        </authorList>
    </citation>
    <scope>NUCLEOTIDE SEQUENCE [LARGE SCALE GENOMIC DNA]</scope>
    <source>
        <strain evidence="12 13">DSM 44104</strain>
    </source>
</reference>
<evidence type="ECO:0000256" key="8">
    <source>
        <dbReference type="ARBA" id="ARBA00023012"/>
    </source>
</evidence>